<accession>A0A6J5YIT8</accession>
<reference evidence="3" key="1">
    <citation type="submission" date="2020-05" db="EMBL/GenBank/DDBJ databases">
        <authorList>
            <person name="Chiriac C."/>
            <person name="Salcher M."/>
            <person name="Ghai R."/>
            <person name="Kavagutti S V."/>
        </authorList>
    </citation>
    <scope>NUCLEOTIDE SEQUENCE</scope>
</reference>
<dbReference type="EMBL" id="CAFBNC010000073">
    <property type="protein sequence ID" value="CAB4942682.1"/>
    <property type="molecule type" value="Genomic_DNA"/>
</dbReference>
<dbReference type="PANTHER" id="PTHR12526:SF510">
    <property type="entry name" value="D-INOSITOL 3-PHOSPHATE GLYCOSYLTRANSFERASE"/>
    <property type="match status" value="1"/>
</dbReference>
<name>A0A6J5YIT8_9ZZZZ</name>
<keyword evidence="1" id="KW-0328">Glycosyltransferase</keyword>
<organism evidence="3">
    <name type="scientific">freshwater metagenome</name>
    <dbReference type="NCBI Taxonomy" id="449393"/>
    <lineage>
        <taxon>unclassified sequences</taxon>
        <taxon>metagenomes</taxon>
        <taxon>ecological metagenomes</taxon>
    </lineage>
</organism>
<dbReference type="SUPFAM" id="SSF53756">
    <property type="entry name" value="UDP-Glycosyltransferase/glycogen phosphorylase"/>
    <property type="match status" value="1"/>
</dbReference>
<keyword evidence="2" id="KW-0808">Transferase</keyword>
<protein>
    <submittedName>
        <fullName evidence="3">Unannotated protein</fullName>
    </submittedName>
</protein>
<dbReference type="EMBL" id="CAEMXZ010000151">
    <property type="protein sequence ID" value="CAB4324457.1"/>
    <property type="molecule type" value="Genomic_DNA"/>
</dbReference>
<evidence type="ECO:0000256" key="1">
    <source>
        <dbReference type="ARBA" id="ARBA00022676"/>
    </source>
</evidence>
<evidence type="ECO:0000313" key="4">
    <source>
        <dbReference type="EMBL" id="CAB4942682.1"/>
    </source>
</evidence>
<dbReference type="Gene3D" id="3.40.50.2000">
    <property type="entry name" value="Glycogen Phosphorylase B"/>
    <property type="match status" value="2"/>
</dbReference>
<dbReference type="CDD" id="cd03801">
    <property type="entry name" value="GT4_PimA-like"/>
    <property type="match status" value="1"/>
</dbReference>
<dbReference type="AlphaFoldDB" id="A0A6J5YIT8"/>
<dbReference type="Pfam" id="PF13692">
    <property type="entry name" value="Glyco_trans_1_4"/>
    <property type="match status" value="1"/>
</dbReference>
<evidence type="ECO:0000313" key="3">
    <source>
        <dbReference type="EMBL" id="CAB4324457.1"/>
    </source>
</evidence>
<gene>
    <name evidence="3" type="ORF">UFOPK1392_02227</name>
    <name evidence="4" type="ORF">UFOPK3733_01389</name>
</gene>
<proteinExistence type="predicted"/>
<dbReference type="GO" id="GO:0016757">
    <property type="term" value="F:glycosyltransferase activity"/>
    <property type="evidence" value="ECO:0007669"/>
    <property type="project" value="UniProtKB-KW"/>
</dbReference>
<sequence>MSGVLRAALVTPWDVNAPRAFSGMIHRAYVTLSELMDVTVLRTDDLKTSFPDRIGGRFGSRNGWPDPLWAPALTSLSHGRTLTKRLASVDVDVVVELFGSGLVTFLDSPVPLLCVSDATFRTTWELRGTPVRRRDFFRRETEFLERRSRIQSARCLVTSEWAAQSLINDYGIPSEKCIVSPFGPGIVPPTVQSGRSAPGSRPRILAVIRDWERKQGRVVLEAFRILRERGLDVELTIVGQSEPRESQEGSITWIGALETDQVAEIYQQHDVVVDLAKRNCASVVLSDATAWAIPVVATDVGAAREMVDHGQTGLLVALDDNTAESAARSIEAILEPESYERMSKACSDRARTTGRWDLWGQSVLAAAEDAIRERSAQRP</sequence>
<evidence type="ECO:0000256" key="2">
    <source>
        <dbReference type="ARBA" id="ARBA00022679"/>
    </source>
</evidence>
<dbReference type="PANTHER" id="PTHR12526">
    <property type="entry name" value="GLYCOSYLTRANSFERASE"/>
    <property type="match status" value="1"/>
</dbReference>